<evidence type="ECO:0000256" key="10">
    <source>
        <dbReference type="HAMAP-Rule" id="MF_00815"/>
    </source>
</evidence>
<dbReference type="InterPro" id="IPR035968">
    <property type="entry name" value="ATP_synth_F1_ATPase_gsu"/>
</dbReference>
<comment type="function">
    <text evidence="1 10">Produces ATP from ADP in the presence of a proton gradient across the membrane. The gamma chain is believed to be important in regulating ATPase activity and the flow of protons through the CF(0) complex.</text>
</comment>
<evidence type="ECO:0000256" key="6">
    <source>
        <dbReference type="ARBA" id="ARBA00023065"/>
    </source>
</evidence>
<dbReference type="OrthoDB" id="9812769at2"/>
<dbReference type="AlphaFoldDB" id="A0A1I1IA55"/>
<dbReference type="HAMAP" id="MF_00815">
    <property type="entry name" value="ATP_synth_gamma_bact"/>
    <property type="match status" value="1"/>
</dbReference>
<dbReference type="GO" id="GO:0045259">
    <property type="term" value="C:proton-transporting ATP synthase complex"/>
    <property type="evidence" value="ECO:0007669"/>
    <property type="project" value="UniProtKB-KW"/>
</dbReference>
<keyword evidence="10" id="KW-1003">Cell membrane</keyword>
<comment type="similarity">
    <text evidence="3 10">Belongs to the ATPase gamma chain family.</text>
</comment>
<dbReference type="GO" id="GO:0005524">
    <property type="term" value="F:ATP binding"/>
    <property type="evidence" value="ECO:0007669"/>
    <property type="project" value="UniProtKB-UniRule"/>
</dbReference>
<evidence type="ECO:0000256" key="4">
    <source>
        <dbReference type="ARBA" id="ARBA00022448"/>
    </source>
</evidence>
<dbReference type="EMBL" id="FOMG01000002">
    <property type="protein sequence ID" value="SFC32911.1"/>
    <property type="molecule type" value="Genomic_DNA"/>
</dbReference>
<protein>
    <recommendedName>
        <fullName evidence="10">ATP synthase gamma chain</fullName>
    </recommendedName>
    <alternativeName>
        <fullName evidence="10">ATP synthase F1 sector gamma subunit</fullName>
    </alternativeName>
    <alternativeName>
        <fullName evidence="10">F-ATPase gamma subunit</fullName>
    </alternativeName>
</protein>
<dbReference type="Gene3D" id="1.10.287.80">
    <property type="entry name" value="ATP synthase, gamma subunit, helix hairpin domain"/>
    <property type="match status" value="1"/>
</dbReference>
<keyword evidence="5 10" id="KW-0375">Hydrogen ion transport</keyword>
<organism evidence="11 12">
    <name type="scientific">Clostridium uliginosum</name>
    <dbReference type="NCBI Taxonomy" id="119641"/>
    <lineage>
        <taxon>Bacteria</taxon>
        <taxon>Bacillati</taxon>
        <taxon>Bacillota</taxon>
        <taxon>Clostridia</taxon>
        <taxon>Eubacteriales</taxon>
        <taxon>Clostridiaceae</taxon>
        <taxon>Clostridium</taxon>
    </lineage>
</organism>
<keyword evidence="7 10" id="KW-0472">Membrane</keyword>
<dbReference type="PRINTS" id="PR00126">
    <property type="entry name" value="ATPASEGAMMA"/>
</dbReference>
<dbReference type="Proteomes" id="UP000199263">
    <property type="component" value="Unassembled WGS sequence"/>
</dbReference>
<dbReference type="InterPro" id="IPR000131">
    <property type="entry name" value="ATP_synth_F1_gsu"/>
</dbReference>
<evidence type="ECO:0000313" key="11">
    <source>
        <dbReference type="EMBL" id="SFC32911.1"/>
    </source>
</evidence>
<evidence type="ECO:0000313" key="12">
    <source>
        <dbReference type="Proteomes" id="UP000199263"/>
    </source>
</evidence>
<keyword evidence="12" id="KW-1185">Reference proteome</keyword>
<keyword evidence="8 10" id="KW-0139">CF(1)</keyword>
<dbReference type="Gene3D" id="3.40.1380.10">
    <property type="match status" value="1"/>
</dbReference>
<keyword evidence="9 10" id="KW-0066">ATP synthesis</keyword>
<evidence type="ECO:0000256" key="5">
    <source>
        <dbReference type="ARBA" id="ARBA00022781"/>
    </source>
</evidence>
<dbReference type="GO" id="GO:0005886">
    <property type="term" value="C:plasma membrane"/>
    <property type="evidence" value="ECO:0007669"/>
    <property type="project" value="UniProtKB-SubCell"/>
</dbReference>
<gene>
    <name evidence="10" type="primary">atpG</name>
    <name evidence="11" type="ORF">SAMN05421842_102197</name>
</gene>
<dbReference type="GO" id="GO:0042777">
    <property type="term" value="P:proton motive force-driven plasma membrane ATP synthesis"/>
    <property type="evidence" value="ECO:0007669"/>
    <property type="project" value="UniProtKB-UniRule"/>
</dbReference>
<reference evidence="11 12" key="1">
    <citation type="submission" date="2016-10" db="EMBL/GenBank/DDBJ databases">
        <authorList>
            <person name="de Groot N.N."/>
        </authorList>
    </citation>
    <scope>NUCLEOTIDE SEQUENCE [LARGE SCALE GENOMIC DNA]</scope>
    <source>
        <strain evidence="11 12">DSM 12992</strain>
    </source>
</reference>
<proteinExistence type="inferred from homology"/>
<comment type="subcellular location">
    <subcellularLocation>
        <location evidence="10">Cell membrane</location>
        <topology evidence="10">Peripheral membrane protein</topology>
    </subcellularLocation>
    <subcellularLocation>
        <location evidence="2">Membrane</location>
        <topology evidence="2">Peripheral membrane protein</topology>
    </subcellularLocation>
</comment>
<evidence type="ECO:0000256" key="8">
    <source>
        <dbReference type="ARBA" id="ARBA00023196"/>
    </source>
</evidence>
<dbReference type="SUPFAM" id="SSF52943">
    <property type="entry name" value="ATP synthase (F1-ATPase), gamma subunit"/>
    <property type="match status" value="1"/>
</dbReference>
<dbReference type="STRING" id="119641.SAMN05421842_102197"/>
<evidence type="ECO:0000256" key="9">
    <source>
        <dbReference type="ARBA" id="ARBA00023310"/>
    </source>
</evidence>
<evidence type="ECO:0000256" key="2">
    <source>
        <dbReference type="ARBA" id="ARBA00004170"/>
    </source>
</evidence>
<dbReference type="GO" id="GO:0046933">
    <property type="term" value="F:proton-transporting ATP synthase activity, rotational mechanism"/>
    <property type="evidence" value="ECO:0007669"/>
    <property type="project" value="UniProtKB-UniRule"/>
</dbReference>
<dbReference type="PANTHER" id="PTHR11693:SF22">
    <property type="entry name" value="ATP SYNTHASE SUBUNIT GAMMA, MITOCHONDRIAL"/>
    <property type="match status" value="1"/>
</dbReference>
<keyword evidence="6 10" id="KW-0406">Ion transport</keyword>
<keyword evidence="4 10" id="KW-0813">Transport</keyword>
<accession>A0A1I1IA55</accession>
<evidence type="ECO:0000256" key="7">
    <source>
        <dbReference type="ARBA" id="ARBA00023136"/>
    </source>
</evidence>
<dbReference type="PROSITE" id="PS00153">
    <property type="entry name" value="ATPASE_GAMMA"/>
    <property type="match status" value="1"/>
</dbReference>
<dbReference type="CDD" id="cd12151">
    <property type="entry name" value="F1-ATPase_gamma"/>
    <property type="match status" value="1"/>
</dbReference>
<dbReference type="RefSeq" id="WP_090088486.1">
    <property type="nucleotide sequence ID" value="NZ_FOMG01000002.1"/>
</dbReference>
<sequence>MGAAGLIEIKRRIKSVENTRKITNAMGLVATSKLRKSRKELLVNQKFVESTEKIVKNLASTIFEDEENIYFKANNSKDKLYILMSSDSGLCGGFNGSIVSYLETLVRDEKDNIKIIIVGSKGVSYVRRFGLETIAEYVDIPDIPSVKEVKIIFEKALKMYKEGEVSEVKVVYSDFISPVKQEPKAVNILPVDKIEGKSGECIIEPEGEEVLNDALNIYLKGKLRNILLSSKCSEQSARMVAMDGATKNANDILSALNLKFNRIRQQMITQEISEIVGGAEAQK</sequence>
<dbReference type="NCBIfam" id="TIGR01146">
    <property type="entry name" value="ATPsyn_F1gamma"/>
    <property type="match status" value="1"/>
</dbReference>
<evidence type="ECO:0000256" key="1">
    <source>
        <dbReference type="ARBA" id="ARBA00003456"/>
    </source>
</evidence>
<dbReference type="PANTHER" id="PTHR11693">
    <property type="entry name" value="ATP SYNTHASE GAMMA CHAIN"/>
    <property type="match status" value="1"/>
</dbReference>
<dbReference type="Pfam" id="PF00231">
    <property type="entry name" value="ATP-synt"/>
    <property type="match status" value="1"/>
</dbReference>
<dbReference type="InterPro" id="IPR023632">
    <property type="entry name" value="ATP_synth_F1_gsu_CS"/>
</dbReference>
<name>A0A1I1IA55_9CLOT</name>
<evidence type="ECO:0000256" key="3">
    <source>
        <dbReference type="ARBA" id="ARBA00007681"/>
    </source>
</evidence>
<comment type="subunit">
    <text evidence="10">F-type ATPases have 2 components, CF(1) - the catalytic core - and CF(0) - the membrane proton channel. CF(1) has five subunits: alpha(3), beta(3), gamma(1), delta(1), epsilon(1). CF(0) has three main subunits: a, b and c.</text>
</comment>